<keyword evidence="1" id="KW-1133">Transmembrane helix</keyword>
<feature type="transmembrane region" description="Helical" evidence="1">
    <location>
        <begin position="34"/>
        <end position="56"/>
    </location>
</feature>
<evidence type="ECO:0000313" key="2">
    <source>
        <dbReference type="EMBL" id="SHH66940.1"/>
    </source>
</evidence>
<sequence length="207" mass="23195">MKGFAGYLPHLLLSGYLILFVALAVDPPSGREVWLAENLPIVCIVGFLILCHRWWFRFSNLSYLLMSILVVMHTIGGYYTFAAVPFDWFTDFFGFERNHYDRIAHFSVGFYAFPIAEFLSRKQLSTARPVTYLFALFAIMAVAGTYEILEWQFAILGNPEAGIEVLGSQGDVWDAQKDILADTLGAVAALFVFHLLRGRRPVAAGAA</sequence>
<reference evidence="2 3" key="1">
    <citation type="submission" date="2016-11" db="EMBL/GenBank/DDBJ databases">
        <authorList>
            <person name="Jaros S."/>
            <person name="Januszkiewicz K."/>
            <person name="Wedrychowicz H."/>
        </authorList>
    </citation>
    <scope>NUCLEOTIDE SEQUENCE [LARGE SCALE GENOMIC DNA]</scope>
    <source>
        <strain evidence="2 3">DSM 9705</strain>
    </source>
</reference>
<dbReference type="InterPro" id="IPR058534">
    <property type="entry name" value="YjdF"/>
</dbReference>
<keyword evidence="1" id="KW-0812">Transmembrane</keyword>
<feature type="transmembrane region" description="Helical" evidence="1">
    <location>
        <begin position="179"/>
        <end position="196"/>
    </location>
</feature>
<dbReference type="EMBL" id="FQXS01000006">
    <property type="protein sequence ID" value="SHH66940.1"/>
    <property type="molecule type" value="Genomic_DNA"/>
</dbReference>
<dbReference type="Proteomes" id="UP000184139">
    <property type="component" value="Unassembled WGS sequence"/>
</dbReference>
<dbReference type="OrthoDB" id="9786473at2"/>
<feature type="transmembrane region" description="Helical" evidence="1">
    <location>
        <begin position="102"/>
        <end position="119"/>
    </location>
</feature>
<organism evidence="2 3">
    <name type="scientific">Desulfofustis glycolicus DSM 9705</name>
    <dbReference type="NCBI Taxonomy" id="1121409"/>
    <lineage>
        <taxon>Bacteria</taxon>
        <taxon>Pseudomonadati</taxon>
        <taxon>Thermodesulfobacteriota</taxon>
        <taxon>Desulfobulbia</taxon>
        <taxon>Desulfobulbales</taxon>
        <taxon>Desulfocapsaceae</taxon>
        <taxon>Desulfofustis</taxon>
    </lineage>
</organism>
<dbReference type="PIRSF" id="PIRSF020606">
    <property type="entry name" value="UCP020606"/>
    <property type="match status" value="1"/>
</dbReference>
<feature type="transmembrane region" description="Helical" evidence="1">
    <location>
        <begin position="63"/>
        <end position="82"/>
    </location>
</feature>
<accession>A0A1M5UVK8</accession>
<dbReference type="AlphaFoldDB" id="A0A1M5UVK8"/>
<feature type="transmembrane region" description="Helical" evidence="1">
    <location>
        <begin position="131"/>
        <end position="149"/>
    </location>
</feature>
<evidence type="ECO:0000313" key="3">
    <source>
        <dbReference type="Proteomes" id="UP000184139"/>
    </source>
</evidence>
<keyword evidence="3" id="KW-1185">Reference proteome</keyword>
<gene>
    <name evidence="2" type="ORF">SAMN02745124_01339</name>
</gene>
<evidence type="ECO:0000256" key="1">
    <source>
        <dbReference type="SAM" id="Phobius"/>
    </source>
</evidence>
<proteinExistence type="predicted"/>
<dbReference type="InterPro" id="IPR014509">
    <property type="entry name" value="YjdF-like"/>
</dbReference>
<dbReference type="RefSeq" id="WP_073374518.1">
    <property type="nucleotide sequence ID" value="NZ_FQXS01000006.1"/>
</dbReference>
<dbReference type="Pfam" id="PF09997">
    <property type="entry name" value="DUF2238"/>
    <property type="match status" value="1"/>
</dbReference>
<name>A0A1M5UVK8_9BACT</name>
<keyword evidence="1" id="KW-0472">Membrane</keyword>
<protein>
    <submittedName>
        <fullName evidence="2">Putative membrane protein</fullName>
    </submittedName>
</protein>